<dbReference type="RefSeq" id="WP_044617756.1">
    <property type="nucleotide sequence ID" value="NZ_CP007142.1"/>
</dbReference>
<dbReference type="OrthoDB" id="9859279at2"/>
<organism evidence="2 3">
    <name type="scientific">Gynuella sunshinyii YC6258</name>
    <dbReference type="NCBI Taxonomy" id="1445510"/>
    <lineage>
        <taxon>Bacteria</taxon>
        <taxon>Pseudomonadati</taxon>
        <taxon>Pseudomonadota</taxon>
        <taxon>Gammaproteobacteria</taxon>
        <taxon>Oceanospirillales</taxon>
        <taxon>Saccharospirillaceae</taxon>
        <taxon>Gynuella</taxon>
    </lineage>
</organism>
<evidence type="ECO:0000256" key="1">
    <source>
        <dbReference type="SAM" id="SignalP"/>
    </source>
</evidence>
<evidence type="ECO:0000313" key="2">
    <source>
        <dbReference type="EMBL" id="AJQ95455.1"/>
    </source>
</evidence>
<dbReference type="Proteomes" id="UP000032266">
    <property type="component" value="Chromosome"/>
</dbReference>
<feature type="chain" id="PRO_5002183197" description="Outer membrane protein beta-barrel domain-containing protein" evidence="1">
    <location>
        <begin position="18"/>
        <end position="144"/>
    </location>
</feature>
<evidence type="ECO:0008006" key="4">
    <source>
        <dbReference type="Google" id="ProtNLM"/>
    </source>
</evidence>
<dbReference type="KEGG" id="gsn:YC6258_03419"/>
<gene>
    <name evidence="2" type="ORF">YC6258_03419</name>
</gene>
<dbReference type="STRING" id="1445510.YC6258_03419"/>
<keyword evidence="3" id="KW-1185">Reference proteome</keyword>
<sequence>MKISALLILVLSNTCFAEGIYAGYQLSAFSRGGFIIGYDFDNSNAVEFHLNGSDFGTTYGVSYKRHYSEMDYLVVGYTTLNYYNYDSDSRTNVYGLNMGVGHEFGRREEGEWSYPIEIGGGPGYEPAESKWRPLVFFGIGALYN</sequence>
<feature type="signal peptide" evidence="1">
    <location>
        <begin position="1"/>
        <end position="17"/>
    </location>
</feature>
<accession>A0A0C5V7Q6</accession>
<name>A0A0C5V7Q6_9GAMM</name>
<proteinExistence type="predicted"/>
<keyword evidence="1" id="KW-0732">Signal</keyword>
<dbReference type="HOGENOM" id="CLU_1793779_0_0_6"/>
<protein>
    <recommendedName>
        <fullName evidence="4">Outer membrane protein beta-barrel domain-containing protein</fullName>
    </recommendedName>
</protein>
<dbReference type="EMBL" id="CP007142">
    <property type="protein sequence ID" value="AJQ95455.1"/>
    <property type="molecule type" value="Genomic_DNA"/>
</dbReference>
<evidence type="ECO:0000313" key="3">
    <source>
        <dbReference type="Proteomes" id="UP000032266"/>
    </source>
</evidence>
<reference evidence="2 3" key="1">
    <citation type="submission" date="2014-01" db="EMBL/GenBank/DDBJ databases">
        <title>Full genme sequencing of cellulolytic bacterium Gynuella sunshinyii YC6258T gen. nov., sp. nov.</title>
        <authorList>
            <person name="Khan H."/>
            <person name="Chung E.J."/>
            <person name="Chung Y.R."/>
        </authorList>
    </citation>
    <scope>NUCLEOTIDE SEQUENCE [LARGE SCALE GENOMIC DNA]</scope>
    <source>
        <strain evidence="2 3">YC6258</strain>
    </source>
</reference>
<dbReference type="AlphaFoldDB" id="A0A0C5V7Q6"/>